<evidence type="ECO:0008006" key="5">
    <source>
        <dbReference type="Google" id="ProtNLM"/>
    </source>
</evidence>
<dbReference type="PANTHER" id="PTHR36205">
    <property type="entry name" value="CHROMOSOME 19, WHOLE GENOME SHOTGUN SEQUENCE"/>
    <property type="match status" value="1"/>
</dbReference>
<dbReference type="RefSeq" id="XP_033669262.1">
    <property type="nucleotide sequence ID" value="XM_033816488.1"/>
</dbReference>
<sequence>MRERSSWRDWNPLRRFQHGRYSYQQIPSLSVESLNGAFQLASQQWPQNTVSWRERRRKCGIAKLSWSKPIVLAVASILILTLLGGGGYHHHQRKMREKNNPKDVPYYWMHYLRLNGFYNGIRTLVPYSQYAAENGYNKTEPLSMQTSPEQLKLSKGQPPLEPQVYSPYPEYSSQQYLADHHTVHTCYLDEAETIPVPDIYAYPGVPQHMAEPFYGSYDTLGLEDKMCFERYGRYGPYGFGYNATSNGTSPGMNAESEGSDKIFEKIRHINYDHVDWGSAQRRCHERNKARFEDGNGKKRVGRQAYVLRTWTGYEYTPNQVIALRAMVNELSLKSGGEYDVHFLVHVKNDSIPIWADRGVYQQTLEENVPREFWGISTLWSEAQMEMYYPHPFPGNFANMAGSKVHSVYRSAHFPLQWFAQQHPEYDHFWNWEMDIRYSGHYYEFNNRIAEWARQQPRKGMWERARRFYIPKYHGSWQNFTNFVEQETADVDVGKNDQVKSGPVPIWGPIKDFPNIGMMESPEGTSPPTTYEQDNYEWGVGEDADLMVFNPIFDPATTNWVFSWDISGYGDHTLPPPPRRVAIITVARLSKRLLDTMHKETWHMRHTMFPEMWPPSVAMHHGLKAVYVPHPVYFDRDWDVGYMNGVFNYPHEIWESPFGWGEHNMLGSSFYYNSGFSGALWRRWLGQWENGEGGRAAEEAGTGRMCLRGTLHHPIKHERGPEA</sequence>
<keyword evidence="2" id="KW-1133">Transmembrane helix</keyword>
<gene>
    <name evidence="3" type="ORF">M409DRAFT_65392</name>
</gene>
<dbReference type="PANTHER" id="PTHR36205:SF3">
    <property type="entry name" value="MAJOR FACILITATOR SUPERFAMILY TRANSPORTER"/>
    <property type="match status" value="1"/>
</dbReference>
<evidence type="ECO:0000256" key="1">
    <source>
        <dbReference type="SAM" id="MobiDB-lite"/>
    </source>
</evidence>
<organism evidence="3 4">
    <name type="scientific">Zasmidium cellare ATCC 36951</name>
    <dbReference type="NCBI Taxonomy" id="1080233"/>
    <lineage>
        <taxon>Eukaryota</taxon>
        <taxon>Fungi</taxon>
        <taxon>Dikarya</taxon>
        <taxon>Ascomycota</taxon>
        <taxon>Pezizomycotina</taxon>
        <taxon>Dothideomycetes</taxon>
        <taxon>Dothideomycetidae</taxon>
        <taxon>Mycosphaerellales</taxon>
        <taxon>Mycosphaerellaceae</taxon>
        <taxon>Zasmidium</taxon>
    </lineage>
</organism>
<feature type="compositionally biased region" description="Polar residues" evidence="1">
    <location>
        <begin position="139"/>
        <end position="149"/>
    </location>
</feature>
<dbReference type="OrthoDB" id="3353407at2759"/>
<accession>A0A6A6CNZ1</accession>
<evidence type="ECO:0000313" key="4">
    <source>
        <dbReference type="Proteomes" id="UP000799537"/>
    </source>
</evidence>
<protein>
    <recommendedName>
        <fullName evidence="5">Major facilitator superfamily transporter</fullName>
    </recommendedName>
</protein>
<keyword evidence="2" id="KW-0472">Membrane</keyword>
<evidence type="ECO:0000256" key="2">
    <source>
        <dbReference type="SAM" id="Phobius"/>
    </source>
</evidence>
<keyword evidence="2" id="KW-0812">Transmembrane</keyword>
<dbReference type="EMBL" id="ML993590">
    <property type="protein sequence ID" value="KAF2168373.1"/>
    <property type="molecule type" value="Genomic_DNA"/>
</dbReference>
<evidence type="ECO:0000313" key="3">
    <source>
        <dbReference type="EMBL" id="KAF2168373.1"/>
    </source>
</evidence>
<proteinExistence type="predicted"/>
<feature type="region of interest" description="Disordered" evidence="1">
    <location>
        <begin position="139"/>
        <end position="159"/>
    </location>
</feature>
<dbReference type="Pfam" id="PF11885">
    <property type="entry name" value="DUF3405"/>
    <property type="match status" value="1"/>
</dbReference>
<feature type="transmembrane region" description="Helical" evidence="2">
    <location>
        <begin position="70"/>
        <end position="88"/>
    </location>
</feature>
<keyword evidence="4" id="KW-1185">Reference proteome</keyword>
<dbReference type="Proteomes" id="UP000799537">
    <property type="component" value="Unassembled WGS sequence"/>
</dbReference>
<reference evidence="3" key="1">
    <citation type="journal article" date="2020" name="Stud. Mycol.">
        <title>101 Dothideomycetes genomes: a test case for predicting lifestyles and emergence of pathogens.</title>
        <authorList>
            <person name="Haridas S."/>
            <person name="Albert R."/>
            <person name="Binder M."/>
            <person name="Bloem J."/>
            <person name="Labutti K."/>
            <person name="Salamov A."/>
            <person name="Andreopoulos B."/>
            <person name="Baker S."/>
            <person name="Barry K."/>
            <person name="Bills G."/>
            <person name="Bluhm B."/>
            <person name="Cannon C."/>
            <person name="Castanera R."/>
            <person name="Culley D."/>
            <person name="Daum C."/>
            <person name="Ezra D."/>
            <person name="Gonzalez J."/>
            <person name="Henrissat B."/>
            <person name="Kuo A."/>
            <person name="Liang C."/>
            <person name="Lipzen A."/>
            <person name="Lutzoni F."/>
            <person name="Magnuson J."/>
            <person name="Mondo S."/>
            <person name="Nolan M."/>
            <person name="Ohm R."/>
            <person name="Pangilinan J."/>
            <person name="Park H.-J."/>
            <person name="Ramirez L."/>
            <person name="Alfaro M."/>
            <person name="Sun H."/>
            <person name="Tritt A."/>
            <person name="Yoshinaga Y."/>
            <person name="Zwiers L.-H."/>
            <person name="Turgeon B."/>
            <person name="Goodwin S."/>
            <person name="Spatafora J."/>
            <person name="Crous P."/>
            <person name="Grigoriev I."/>
        </authorList>
    </citation>
    <scope>NUCLEOTIDE SEQUENCE</scope>
    <source>
        <strain evidence="3">ATCC 36951</strain>
    </source>
</reference>
<dbReference type="AlphaFoldDB" id="A0A6A6CNZ1"/>
<dbReference type="GeneID" id="54569760"/>
<name>A0A6A6CNZ1_ZASCE</name>
<dbReference type="InterPro" id="IPR021822">
    <property type="entry name" value="DUF3405"/>
</dbReference>